<keyword evidence="1" id="KW-0805">Transcription regulation</keyword>
<dbReference type="EMBL" id="FNIE01000017">
    <property type="protein sequence ID" value="SDP09787.1"/>
    <property type="molecule type" value="Genomic_DNA"/>
</dbReference>
<dbReference type="Gene3D" id="1.10.357.10">
    <property type="entry name" value="Tetracycline Repressor, domain 2"/>
    <property type="match status" value="1"/>
</dbReference>
<dbReference type="Proteomes" id="UP000199341">
    <property type="component" value="Unassembled WGS sequence"/>
</dbReference>
<accession>A0A1H0PXA3</accession>
<dbReference type="InterPro" id="IPR009057">
    <property type="entry name" value="Homeodomain-like_sf"/>
</dbReference>
<evidence type="ECO:0000256" key="1">
    <source>
        <dbReference type="ARBA" id="ARBA00023015"/>
    </source>
</evidence>
<dbReference type="InterPro" id="IPR050109">
    <property type="entry name" value="HTH-type_TetR-like_transc_reg"/>
</dbReference>
<dbReference type="PRINTS" id="PR00455">
    <property type="entry name" value="HTHTETR"/>
</dbReference>
<dbReference type="STRING" id="310781.SAMN05216259_11747"/>
<evidence type="ECO:0000256" key="4">
    <source>
        <dbReference type="PROSITE-ProRule" id="PRU00335"/>
    </source>
</evidence>
<dbReference type="InterPro" id="IPR001647">
    <property type="entry name" value="HTH_TetR"/>
</dbReference>
<organism evidence="7 8">
    <name type="scientific">Actinacidiphila guanduensis</name>
    <dbReference type="NCBI Taxonomy" id="310781"/>
    <lineage>
        <taxon>Bacteria</taxon>
        <taxon>Bacillati</taxon>
        <taxon>Actinomycetota</taxon>
        <taxon>Actinomycetes</taxon>
        <taxon>Kitasatosporales</taxon>
        <taxon>Streptomycetaceae</taxon>
        <taxon>Actinacidiphila</taxon>
    </lineage>
</organism>
<dbReference type="GO" id="GO:0003700">
    <property type="term" value="F:DNA-binding transcription factor activity"/>
    <property type="evidence" value="ECO:0007669"/>
    <property type="project" value="TreeGrafter"/>
</dbReference>
<evidence type="ECO:0000256" key="2">
    <source>
        <dbReference type="ARBA" id="ARBA00023125"/>
    </source>
</evidence>
<dbReference type="PROSITE" id="PS50977">
    <property type="entry name" value="HTH_TETR_2"/>
    <property type="match status" value="1"/>
</dbReference>
<name>A0A1H0PXA3_9ACTN</name>
<dbReference type="GO" id="GO:0000976">
    <property type="term" value="F:transcription cis-regulatory region binding"/>
    <property type="evidence" value="ECO:0007669"/>
    <property type="project" value="TreeGrafter"/>
</dbReference>
<reference evidence="7 8" key="1">
    <citation type="submission" date="2016-10" db="EMBL/GenBank/DDBJ databases">
        <authorList>
            <person name="de Groot N.N."/>
        </authorList>
    </citation>
    <scope>NUCLEOTIDE SEQUENCE [LARGE SCALE GENOMIC DNA]</scope>
    <source>
        <strain evidence="7 8">CGMCC 4.2022</strain>
    </source>
</reference>
<keyword evidence="3" id="KW-0804">Transcription</keyword>
<dbReference type="SUPFAM" id="SSF48498">
    <property type="entry name" value="Tetracyclin repressor-like, C-terminal domain"/>
    <property type="match status" value="1"/>
</dbReference>
<feature type="DNA-binding region" description="H-T-H motif" evidence="4">
    <location>
        <begin position="46"/>
        <end position="65"/>
    </location>
</feature>
<sequence length="217" mass="23024">MTVNESGGSPAPASRSRRRRRDAEENSTRILDAARQVFAAQGVATSIEVVAEHSGLGLGTIYRHFANKEALVNELARQLLEAAVDLAERHVASGEDALRQYLWDVAELLGSQPGIIRTIWNFPGSETLTARSRTAQAGLLRRAQEAGSVRGDLVPEDVAVALFAVTGILDIGRAAAASGWQRHLEAVLIGWGTSGPGLRHAPLTAADMDDIISGSGI</sequence>
<feature type="region of interest" description="Disordered" evidence="5">
    <location>
        <begin position="1"/>
        <end position="26"/>
    </location>
</feature>
<keyword evidence="8" id="KW-1185">Reference proteome</keyword>
<feature type="compositionally biased region" description="Low complexity" evidence="5">
    <location>
        <begin position="1"/>
        <end position="14"/>
    </location>
</feature>
<dbReference type="AlphaFoldDB" id="A0A1H0PXA3"/>
<evidence type="ECO:0000313" key="8">
    <source>
        <dbReference type="Proteomes" id="UP000199341"/>
    </source>
</evidence>
<evidence type="ECO:0000256" key="3">
    <source>
        <dbReference type="ARBA" id="ARBA00023163"/>
    </source>
</evidence>
<dbReference type="InterPro" id="IPR036271">
    <property type="entry name" value="Tet_transcr_reg_TetR-rel_C_sf"/>
</dbReference>
<gene>
    <name evidence="7" type="ORF">SAMN05216259_11747</name>
</gene>
<dbReference type="PANTHER" id="PTHR30055:SF234">
    <property type="entry name" value="HTH-TYPE TRANSCRIPTIONAL REGULATOR BETI"/>
    <property type="match status" value="1"/>
</dbReference>
<dbReference type="Pfam" id="PF00440">
    <property type="entry name" value="TetR_N"/>
    <property type="match status" value="1"/>
</dbReference>
<dbReference type="PANTHER" id="PTHR30055">
    <property type="entry name" value="HTH-TYPE TRANSCRIPTIONAL REGULATOR RUTR"/>
    <property type="match status" value="1"/>
</dbReference>
<dbReference type="InterPro" id="IPR023772">
    <property type="entry name" value="DNA-bd_HTH_TetR-type_CS"/>
</dbReference>
<feature type="domain" description="HTH tetR-type" evidence="6">
    <location>
        <begin position="24"/>
        <end position="83"/>
    </location>
</feature>
<proteinExistence type="predicted"/>
<dbReference type="PROSITE" id="PS01081">
    <property type="entry name" value="HTH_TETR_1"/>
    <property type="match status" value="1"/>
</dbReference>
<evidence type="ECO:0000313" key="7">
    <source>
        <dbReference type="EMBL" id="SDP09787.1"/>
    </source>
</evidence>
<keyword evidence="2 4" id="KW-0238">DNA-binding</keyword>
<dbReference type="RefSeq" id="WP_093787658.1">
    <property type="nucleotide sequence ID" value="NZ_FNIE01000017.1"/>
</dbReference>
<dbReference type="SUPFAM" id="SSF46689">
    <property type="entry name" value="Homeodomain-like"/>
    <property type="match status" value="1"/>
</dbReference>
<evidence type="ECO:0000256" key="5">
    <source>
        <dbReference type="SAM" id="MobiDB-lite"/>
    </source>
</evidence>
<protein>
    <submittedName>
        <fullName evidence="7">Transcriptional regulator, TetR family</fullName>
    </submittedName>
</protein>
<evidence type="ECO:0000259" key="6">
    <source>
        <dbReference type="PROSITE" id="PS50977"/>
    </source>
</evidence>
<dbReference type="OrthoDB" id="9795011at2"/>